<evidence type="ECO:0000259" key="2">
    <source>
        <dbReference type="Pfam" id="PF26236"/>
    </source>
</evidence>
<evidence type="ECO:0000313" key="6">
    <source>
        <dbReference type="Proteomes" id="UP000011560"/>
    </source>
</evidence>
<name>M0BI01_9EURY</name>
<evidence type="ECO:0000259" key="3">
    <source>
        <dbReference type="Pfam" id="PF26237"/>
    </source>
</evidence>
<dbReference type="Pfam" id="PF26236">
    <property type="entry name" value="DUF8054_N"/>
    <property type="match status" value="1"/>
</dbReference>
<dbReference type="PATRIC" id="fig|1227490.4.peg.2183"/>
<feature type="transmembrane region" description="Helical" evidence="1">
    <location>
        <begin position="54"/>
        <end position="75"/>
    </location>
</feature>
<sequence length="279" mass="30259">MSTALVRLVDRVRQPEYTGANRCIPCTIVNVVLALAFAIAVGGVVGIVGRAATGALAATAVLVVSLLTIYVRGYLVPGTPTFTKRYFPDRVLAWFDKEPAPVSQDDEQTAKFDPERILVDGGVTVPCEDEEDLCLADGFRDRWRGHVVDVRQGDRVEQVAAFVERDPETITLDDDPSEDRIVAVGDEGGAVAHWESEAALVADLAGARLLDEHLPTWADRPLHERGQIVGGLRAFLETCPACDGRISIDEETVESCCRSYEVYAVTCDDCGARLLEVSA</sequence>
<dbReference type="InterPro" id="IPR058674">
    <property type="entry name" value="DUF8054_N"/>
</dbReference>
<dbReference type="EMBL" id="AOIQ01000017">
    <property type="protein sequence ID" value="ELZ09284.1"/>
    <property type="molecule type" value="Genomic_DNA"/>
</dbReference>
<dbReference type="Proteomes" id="UP000011560">
    <property type="component" value="Unassembled WGS sequence"/>
</dbReference>
<reference evidence="5 6" key="1">
    <citation type="journal article" date="2014" name="PLoS Genet.">
        <title>Phylogenetically driven sequencing of extremely halophilic archaea reveals strategies for static and dynamic osmo-response.</title>
        <authorList>
            <person name="Becker E.A."/>
            <person name="Seitzer P.M."/>
            <person name="Tritt A."/>
            <person name="Larsen D."/>
            <person name="Krusor M."/>
            <person name="Yao A.I."/>
            <person name="Wu D."/>
            <person name="Madern D."/>
            <person name="Eisen J.A."/>
            <person name="Darling A.E."/>
            <person name="Facciotti M.T."/>
        </authorList>
    </citation>
    <scope>NUCLEOTIDE SEQUENCE [LARGE SCALE GENOMIC DNA]</scope>
    <source>
        <strain evidence="5 6">JCM 14624</strain>
    </source>
</reference>
<keyword evidence="1" id="KW-0472">Membrane</keyword>
<dbReference type="InterPro" id="IPR058675">
    <property type="entry name" value="DUF8054_C"/>
</dbReference>
<dbReference type="AlphaFoldDB" id="M0BI01"/>
<dbReference type="Pfam" id="PF26237">
    <property type="entry name" value="DUF8054_C"/>
    <property type="match status" value="1"/>
</dbReference>
<evidence type="ECO:0000313" key="5">
    <source>
        <dbReference type="EMBL" id="ELZ09284.1"/>
    </source>
</evidence>
<protein>
    <submittedName>
        <fullName evidence="5">Uncharacterized protein</fullName>
    </submittedName>
</protein>
<feature type="domain" description="DUF8054" evidence="2">
    <location>
        <begin position="9"/>
        <end position="98"/>
    </location>
</feature>
<dbReference type="RefSeq" id="WP_007702070.1">
    <property type="nucleotide sequence ID" value="NZ_AOIQ01000017.1"/>
</dbReference>
<feature type="domain" description="DUF8054" evidence="4">
    <location>
        <begin position="113"/>
        <end position="233"/>
    </location>
</feature>
<proteinExistence type="predicted"/>
<keyword evidence="6" id="KW-1185">Reference proteome</keyword>
<keyword evidence="1" id="KW-0812">Transmembrane</keyword>
<keyword evidence="1" id="KW-1133">Transmembrane helix</keyword>
<gene>
    <name evidence="5" type="ORF">C479_10700</name>
</gene>
<dbReference type="Pfam" id="PF26238">
    <property type="entry name" value="DUF8054_M"/>
    <property type="match status" value="1"/>
</dbReference>
<organism evidence="5 6">
    <name type="scientific">Halovivax asiaticus JCM 14624</name>
    <dbReference type="NCBI Taxonomy" id="1227490"/>
    <lineage>
        <taxon>Archaea</taxon>
        <taxon>Methanobacteriati</taxon>
        <taxon>Methanobacteriota</taxon>
        <taxon>Stenosarchaea group</taxon>
        <taxon>Halobacteria</taxon>
        <taxon>Halobacteriales</taxon>
        <taxon>Natrialbaceae</taxon>
        <taxon>Halovivax</taxon>
    </lineage>
</organism>
<dbReference type="STRING" id="1227490.C479_10700"/>
<dbReference type="OrthoDB" id="292134at2157"/>
<feature type="transmembrane region" description="Helical" evidence="1">
    <location>
        <begin position="23"/>
        <end position="48"/>
    </location>
</feature>
<accession>M0BI01</accession>
<dbReference type="InterPro" id="IPR058775">
    <property type="entry name" value="DUF8054_M"/>
</dbReference>
<comment type="caution">
    <text evidence="5">The sequence shown here is derived from an EMBL/GenBank/DDBJ whole genome shotgun (WGS) entry which is preliminary data.</text>
</comment>
<evidence type="ECO:0000256" key="1">
    <source>
        <dbReference type="SAM" id="Phobius"/>
    </source>
</evidence>
<feature type="domain" description="DUF8054" evidence="3">
    <location>
        <begin position="237"/>
        <end position="277"/>
    </location>
</feature>
<evidence type="ECO:0000259" key="4">
    <source>
        <dbReference type="Pfam" id="PF26238"/>
    </source>
</evidence>